<evidence type="ECO:0000256" key="2">
    <source>
        <dbReference type="SAM" id="SignalP"/>
    </source>
</evidence>
<evidence type="ECO:0008006" key="5">
    <source>
        <dbReference type="Google" id="ProtNLM"/>
    </source>
</evidence>
<feature type="chain" id="PRO_5042000237" description="Secreted protein" evidence="2">
    <location>
        <begin position="23"/>
        <end position="180"/>
    </location>
</feature>
<evidence type="ECO:0000313" key="4">
    <source>
        <dbReference type="Proteomes" id="UP001194468"/>
    </source>
</evidence>
<name>A0AAD4BK13_BOLED</name>
<comment type="caution">
    <text evidence="3">The sequence shown here is derived from an EMBL/GenBank/DDBJ whole genome shotgun (WGS) entry which is preliminary data.</text>
</comment>
<feature type="compositionally biased region" description="Low complexity" evidence="1">
    <location>
        <begin position="150"/>
        <end position="160"/>
    </location>
</feature>
<reference evidence="3" key="1">
    <citation type="submission" date="2019-10" db="EMBL/GenBank/DDBJ databases">
        <authorList>
            <consortium name="DOE Joint Genome Institute"/>
            <person name="Kuo A."/>
            <person name="Miyauchi S."/>
            <person name="Kiss E."/>
            <person name="Drula E."/>
            <person name="Kohler A."/>
            <person name="Sanchez-Garcia M."/>
            <person name="Andreopoulos B."/>
            <person name="Barry K.W."/>
            <person name="Bonito G."/>
            <person name="Buee M."/>
            <person name="Carver A."/>
            <person name="Chen C."/>
            <person name="Cichocki N."/>
            <person name="Clum A."/>
            <person name="Culley D."/>
            <person name="Crous P.W."/>
            <person name="Fauchery L."/>
            <person name="Girlanda M."/>
            <person name="Hayes R."/>
            <person name="Keri Z."/>
            <person name="LaButti K."/>
            <person name="Lipzen A."/>
            <person name="Lombard V."/>
            <person name="Magnuson J."/>
            <person name="Maillard F."/>
            <person name="Morin E."/>
            <person name="Murat C."/>
            <person name="Nolan M."/>
            <person name="Ohm R."/>
            <person name="Pangilinan J."/>
            <person name="Pereira M."/>
            <person name="Perotto S."/>
            <person name="Peter M."/>
            <person name="Riley R."/>
            <person name="Sitrit Y."/>
            <person name="Stielow B."/>
            <person name="Szollosi G."/>
            <person name="Zifcakova L."/>
            <person name="Stursova M."/>
            <person name="Spatafora J.W."/>
            <person name="Tedersoo L."/>
            <person name="Vaario L.-M."/>
            <person name="Yamada A."/>
            <person name="Yan M."/>
            <person name="Wang P."/>
            <person name="Xu J."/>
            <person name="Bruns T."/>
            <person name="Baldrian P."/>
            <person name="Vilgalys R."/>
            <person name="Henrissat B."/>
            <person name="Grigoriev I.V."/>
            <person name="Hibbett D."/>
            <person name="Nagy L.G."/>
            <person name="Martin F.M."/>
        </authorList>
    </citation>
    <scope>NUCLEOTIDE SEQUENCE</scope>
    <source>
        <strain evidence="3">BED1</strain>
    </source>
</reference>
<dbReference type="Proteomes" id="UP001194468">
    <property type="component" value="Unassembled WGS sequence"/>
</dbReference>
<dbReference type="EMBL" id="WHUW01000040">
    <property type="protein sequence ID" value="KAF8432421.1"/>
    <property type="molecule type" value="Genomic_DNA"/>
</dbReference>
<keyword evidence="2" id="KW-0732">Signal</keyword>
<organism evidence="3 4">
    <name type="scientific">Boletus edulis BED1</name>
    <dbReference type="NCBI Taxonomy" id="1328754"/>
    <lineage>
        <taxon>Eukaryota</taxon>
        <taxon>Fungi</taxon>
        <taxon>Dikarya</taxon>
        <taxon>Basidiomycota</taxon>
        <taxon>Agaricomycotina</taxon>
        <taxon>Agaricomycetes</taxon>
        <taxon>Agaricomycetidae</taxon>
        <taxon>Boletales</taxon>
        <taxon>Boletineae</taxon>
        <taxon>Boletaceae</taxon>
        <taxon>Boletoideae</taxon>
        <taxon>Boletus</taxon>
    </lineage>
</organism>
<evidence type="ECO:0000313" key="3">
    <source>
        <dbReference type="EMBL" id="KAF8432421.1"/>
    </source>
</evidence>
<accession>A0AAD4BK13</accession>
<gene>
    <name evidence="3" type="ORF">L210DRAFT_536920</name>
</gene>
<evidence type="ECO:0000256" key="1">
    <source>
        <dbReference type="SAM" id="MobiDB-lite"/>
    </source>
</evidence>
<keyword evidence="4" id="KW-1185">Reference proteome</keyword>
<reference evidence="3" key="2">
    <citation type="journal article" date="2020" name="Nat. Commun.">
        <title>Large-scale genome sequencing of mycorrhizal fungi provides insights into the early evolution of symbiotic traits.</title>
        <authorList>
            <person name="Miyauchi S."/>
            <person name="Kiss E."/>
            <person name="Kuo A."/>
            <person name="Drula E."/>
            <person name="Kohler A."/>
            <person name="Sanchez-Garcia M."/>
            <person name="Morin E."/>
            <person name="Andreopoulos B."/>
            <person name="Barry K.W."/>
            <person name="Bonito G."/>
            <person name="Buee M."/>
            <person name="Carver A."/>
            <person name="Chen C."/>
            <person name="Cichocki N."/>
            <person name="Clum A."/>
            <person name="Culley D."/>
            <person name="Crous P.W."/>
            <person name="Fauchery L."/>
            <person name="Girlanda M."/>
            <person name="Hayes R.D."/>
            <person name="Keri Z."/>
            <person name="LaButti K."/>
            <person name="Lipzen A."/>
            <person name="Lombard V."/>
            <person name="Magnuson J."/>
            <person name="Maillard F."/>
            <person name="Murat C."/>
            <person name="Nolan M."/>
            <person name="Ohm R.A."/>
            <person name="Pangilinan J."/>
            <person name="Pereira M.F."/>
            <person name="Perotto S."/>
            <person name="Peter M."/>
            <person name="Pfister S."/>
            <person name="Riley R."/>
            <person name="Sitrit Y."/>
            <person name="Stielow J.B."/>
            <person name="Szollosi G."/>
            <person name="Zifcakova L."/>
            <person name="Stursova M."/>
            <person name="Spatafora J.W."/>
            <person name="Tedersoo L."/>
            <person name="Vaario L.M."/>
            <person name="Yamada A."/>
            <person name="Yan M."/>
            <person name="Wang P."/>
            <person name="Xu J."/>
            <person name="Bruns T."/>
            <person name="Baldrian P."/>
            <person name="Vilgalys R."/>
            <person name="Dunand C."/>
            <person name="Henrissat B."/>
            <person name="Grigoriev I.V."/>
            <person name="Hibbett D."/>
            <person name="Nagy L.G."/>
            <person name="Martin F.M."/>
        </authorList>
    </citation>
    <scope>NUCLEOTIDE SEQUENCE</scope>
    <source>
        <strain evidence="3">BED1</strain>
    </source>
</reference>
<proteinExistence type="predicted"/>
<dbReference type="AlphaFoldDB" id="A0AAD4BK13"/>
<sequence>MAIFVFVGILWTTTTFFHVVQTHRPPSQWEARMKVRFRITGTPSTPSQQNQTDGRSAFRMSFWPTSWQRWSCLLARSHWSFLAPPWSGFVRNQAYQTLMFRSIFRWRSGSALCRCDIIMQAIPPTRAGVRYWHPRCQNPRPSNCSTPCYSSQHSKPASPSSTPPPPLSIPTCYAAALQQP</sequence>
<protein>
    <recommendedName>
        <fullName evidence="5">Secreted protein</fullName>
    </recommendedName>
</protein>
<feature type="region of interest" description="Disordered" evidence="1">
    <location>
        <begin position="147"/>
        <end position="170"/>
    </location>
</feature>
<feature type="signal peptide" evidence="2">
    <location>
        <begin position="1"/>
        <end position="22"/>
    </location>
</feature>